<proteinExistence type="predicted"/>
<feature type="transmembrane region" description="Helical" evidence="1">
    <location>
        <begin position="166"/>
        <end position="186"/>
    </location>
</feature>
<dbReference type="eggNOG" id="ENOG5032Z6F">
    <property type="taxonomic scope" value="Bacteria"/>
</dbReference>
<feature type="transmembrane region" description="Helical" evidence="1">
    <location>
        <begin position="6"/>
        <end position="24"/>
    </location>
</feature>
<feature type="transmembrane region" description="Helical" evidence="1">
    <location>
        <begin position="133"/>
        <end position="154"/>
    </location>
</feature>
<keyword evidence="1" id="KW-1133">Transmembrane helix</keyword>
<dbReference type="Pfam" id="PF10993">
    <property type="entry name" value="DUF2818"/>
    <property type="match status" value="1"/>
</dbReference>
<name>W8X8Q3_CASD6</name>
<sequence length="195" mass="20626">MSLTAAAWIVILCALVMANLPFLLERRLAPWPWAPDGALSGLARWGLGLAFLAGMALWSWGTLKLVGGTFAGGGATAGLFFLKLLASLLAAGLLLALPGWRRPAAGASADAAAGAAAARHPGSRLSGAGAKSFFDRLLEVLVGYVLVGTLGFALELNLGNAFPQRWEFYAVTLALFLVLGYPGFVWRYMLRRRHA</sequence>
<dbReference type="EMBL" id="HG916765">
    <property type="protein sequence ID" value="CDM23475.1"/>
    <property type="molecule type" value="Genomic_DNA"/>
</dbReference>
<keyword evidence="3" id="KW-1185">Reference proteome</keyword>
<reference evidence="2 3" key="1">
    <citation type="journal article" date="2014" name="BMC Microbiol.">
        <title>The oxygen-independent metabolism of cyclic monoterpenes in Castellaniella defragrans 65Phen.</title>
        <authorList>
            <person name="Petasch J."/>
            <person name="Disch E.M."/>
            <person name="Markert S."/>
            <person name="Becher D."/>
            <person name="Schweder T."/>
            <person name="Huttel B."/>
            <person name="Reinhardt R."/>
            <person name="Harder J."/>
        </authorList>
    </citation>
    <scope>NUCLEOTIDE SEQUENCE [LARGE SCALE GENOMIC DNA]</scope>
    <source>
        <strain evidence="2">65Phen</strain>
    </source>
</reference>
<evidence type="ECO:0000256" key="1">
    <source>
        <dbReference type="SAM" id="Phobius"/>
    </source>
</evidence>
<protein>
    <recommendedName>
        <fullName evidence="4">Transmembrane protein</fullName>
    </recommendedName>
</protein>
<feature type="transmembrane region" description="Helical" evidence="1">
    <location>
        <begin position="75"/>
        <end position="97"/>
    </location>
</feature>
<keyword evidence="1" id="KW-0472">Membrane</keyword>
<dbReference type="STRING" id="1437824.BN940_05031"/>
<accession>W8X8Q3</accession>
<dbReference type="KEGG" id="cdn:BN940_05031"/>
<dbReference type="HOGENOM" id="CLU_1554544_0_0_4"/>
<dbReference type="AlphaFoldDB" id="W8X8Q3"/>
<dbReference type="InterPro" id="IPR016768">
    <property type="entry name" value="UCP019883"/>
</dbReference>
<organism evidence="2 3">
    <name type="scientific">Castellaniella defragrans (strain DSM 12143 / CCUG 39792 / 65Phen)</name>
    <name type="common">Alcaligenes defragrans</name>
    <dbReference type="NCBI Taxonomy" id="1437824"/>
    <lineage>
        <taxon>Bacteria</taxon>
        <taxon>Pseudomonadati</taxon>
        <taxon>Pseudomonadota</taxon>
        <taxon>Betaproteobacteria</taxon>
        <taxon>Burkholderiales</taxon>
        <taxon>Alcaligenaceae</taxon>
        <taxon>Castellaniella</taxon>
    </lineage>
</organism>
<dbReference type="Proteomes" id="UP000019805">
    <property type="component" value="Chromosome"/>
</dbReference>
<evidence type="ECO:0000313" key="3">
    <source>
        <dbReference type="Proteomes" id="UP000019805"/>
    </source>
</evidence>
<keyword evidence="1" id="KW-0812">Transmembrane</keyword>
<evidence type="ECO:0000313" key="2">
    <source>
        <dbReference type="EMBL" id="CDM23475.1"/>
    </source>
</evidence>
<evidence type="ECO:0008006" key="4">
    <source>
        <dbReference type="Google" id="ProtNLM"/>
    </source>
</evidence>
<gene>
    <name evidence="2" type="ORF">BN940_05031</name>
</gene>
<feature type="transmembrane region" description="Helical" evidence="1">
    <location>
        <begin position="45"/>
        <end position="63"/>
    </location>
</feature>